<evidence type="ECO:0000313" key="2">
    <source>
        <dbReference type="EMBL" id="KZT68700.1"/>
    </source>
</evidence>
<evidence type="ECO:0000313" key="3">
    <source>
        <dbReference type="Proteomes" id="UP000076727"/>
    </source>
</evidence>
<feature type="region of interest" description="Disordered" evidence="1">
    <location>
        <begin position="38"/>
        <end position="92"/>
    </location>
</feature>
<dbReference type="EMBL" id="KV429064">
    <property type="protein sequence ID" value="KZT68700.1"/>
    <property type="molecule type" value="Genomic_DNA"/>
</dbReference>
<dbReference type="AlphaFoldDB" id="A0A165PWB7"/>
<proteinExistence type="predicted"/>
<sequence>MVRRRAGAAPSALHRQQLEARGSDLHIALATSRTKLMTGLRHSQPSKRPLGCALPKSRPRPETSNGNRDDITGYNRDTTLLPVRRAHSRANV</sequence>
<protein>
    <submittedName>
        <fullName evidence="2">Uncharacterized protein</fullName>
    </submittedName>
</protein>
<keyword evidence="3" id="KW-1185">Reference proteome</keyword>
<evidence type="ECO:0000256" key="1">
    <source>
        <dbReference type="SAM" id="MobiDB-lite"/>
    </source>
</evidence>
<name>A0A165PWB7_9APHY</name>
<dbReference type="Proteomes" id="UP000076727">
    <property type="component" value="Unassembled WGS sequence"/>
</dbReference>
<organism evidence="2 3">
    <name type="scientific">Daedalea quercina L-15889</name>
    <dbReference type="NCBI Taxonomy" id="1314783"/>
    <lineage>
        <taxon>Eukaryota</taxon>
        <taxon>Fungi</taxon>
        <taxon>Dikarya</taxon>
        <taxon>Basidiomycota</taxon>
        <taxon>Agaricomycotina</taxon>
        <taxon>Agaricomycetes</taxon>
        <taxon>Polyporales</taxon>
        <taxon>Fomitopsis</taxon>
    </lineage>
</organism>
<accession>A0A165PWB7</accession>
<reference evidence="2 3" key="1">
    <citation type="journal article" date="2016" name="Mol. Biol. Evol.">
        <title>Comparative Genomics of Early-Diverging Mushroom-Forming Fungi Provides Insights into the Origins of Lignocellulose Decay Capabilities.</title>
        <authorList>
            <person name="Nagy L.G."/>
            <person name="Riley R."/>
            <person name="Tritt A."/>
            <person name="Adam C."/>
            <person name="Daum C."/>
            <person name="Floudas D."/>
            <person name="Sun H."/>
            <person name="Yadav J.S."/>
            <person name="Pangilinan J."/>
            <person name="Larsson K.H."/>
            <person name="Matsuura K."/>
            <person name="Barry K."/>
            <person name="Labutti K."/>
            <person name="Kuo R."/>
            <person name="Ohm R.A."/>
            <person name="Bhattacharya S.S."/>
            <person name="Shirouzu T."/>
            <person name="Yoshinaga Y."/>
            <person name="Martin F.M."/>
            <person name="Grigoriev I.V."/>
            <person name="Hibbett D.S."/>
        </authorList>
    </citation>
    <scope>NUCLEOTIDE SEQUENCE [LARGE SCALE GENOMIC DNA]</scope>
    <source>
        <strain evidence="2 3">L-15889</strain>
    </source>
</reference>
<gene>
    <name evidence="2" type="ORF">DAEQUDRAFT_316004</name>
</gene>